<evidence type="ECO:0000256" key="2">
    <source>
        <dbReference type="ARBA" id="ARBA00023012"/>
    </source>
</evidence>
<keyword evidence="6" id="KW-1185">Reference proteome</keyword>
<dbReference type="RefSeq" id="WP_185676292.1">
    <property type="nucleotide sequence ID" value="NZ_JACHVB010000035.1"/>
</dbReference>
<feature type="modified residue" description="4-aspartylphosphate" evidence="3">
    <location>
        <position position="78"/>
    </location>
</feature>
<feature type="domain" description="Response regulatory" evidence="4">
    <location>
        <begin position="29"/>
        <end position="146"/>
    </location>
</feature>
<dbReference type="SUPFAM" id="SSF52172">
    <property type="entry name" value="CheY-like"/>
    <property type="match status" value="1"/>
</dbReference>
<evidence type="ECO:0000313" key="5">
    <source>
        <dbReference type="EMBL" id="MBC2595339.1"/>
    </source>
</evidence>
<dbReference type="GO" id="GO:0000160">
    <property type="term" value="P:phosphorelay signal transduction system"/>
    <property type="evidence" value="ECO:0007669"/>
    <property type="project" value="UniProtKB-KW"/>
</dbReference>
<protein>
    <submittedName>
        <fullName evidence="5">Response regulator</fullName>
    </submittedName>
</protein>
<sequence>MEALFDTPRLAPTGADITAAGPHGHRRPRILIAQDGFAGKRRAIQRLRQEGYEVELATSGIEVMNAVRDRDFDLVLMDVELPDLNGVIAARTIRTNWKEHAPHIVGRSRSPFPEDYQTLKEEGEMDACVSSKLSDQELLALIADCLAQNTRVA</sequence>
<dbReference type="EMBL" id="JACHVB010000035">
    <property type="protein sequence ID" value="MBC2595339.1"/>
    <property type="molecule type" value="Genomic_DNA"/>
</dbReference>
<gene>
    <name evidence="5" type="ORF">H5P28_13810</name>
</gene>
<evidence type="ECO:0000256" key="3">
    <source>
        <dbReference type="PROSITE-ProRule" id="PRU00169"/>
    </source>
</evidence>
<dbReference type="PANTHER" id="PTHR45339:SF1">
    <property type="entry name" value="HYBRID SIGNAL TRANSDUCTION HISTIDINE KINASE J"/>
    <property type="match status" value="1"/>
</dbReference>
<keyword evidence="1 3" id="KW-0597">Phosphoprotein</keyword>
<dbReference type="CDD" id="cd17546">
    <property type="entry name" value="REC_hyHK_CKI1_RcsC-like"/>
    <property type="match status" value="1"/>
</dbReference>
<evidence type="ECO:0000259" key="4">
    <source>
        <dbReference type="PROSITE" id="PS50110"/>
    </source>
</evidence>
<dbReference type="InterPro" id="IPR011006">
    <property type="entry name" value="CheY-like_superfamily"/>
</dbReference>
<keyword evidence="2" id="KW-0902">Two-component regulatory system</keyword>
<dbReference type="InterPro" id="IPR001789">
    <property type="entry name" value="Sig_transdc_resp-reg_receiver"/>
</dbReference>
<name>A0A842HGC1_9BACT</name>
<proteinExistence type="predicted"/>
<dbReference type="PANTHER" id="PTHR45339">
    <property type="entry name" value="HYBRID SIGNAL TRANSDUCTION HISTIDINE KINASE J"/>
    <property type="match status" value="1"/>
</dbReference>
<evidence type="ECO:0000256" key="1">
    <source>
        <dbReference type="ARBA" id="ARBA00022553"/>
    </source>
</evidence>
<dbReference type="Pfam" id="PF00072">
    <property type="entry name" value="Response_reg"/>
    <property type="match status" value="1"/>
</dbReference>
<reference evidence="5 6" key="1">
    <citation type="submission" date="2020-07" db="EMBL/GenBank/DDBJ databases">
        <authorList>
            <person name="Feng X."/>
        </authorList>
    </citation>
    <scope>NUCLEOTIDE SEQUENCE [LARGE SCALE GENOMIC DNA]</scope>
    <source>
        <strain evidence="5 6">JCM31066</strain>
    </source>
</reference>
<comment type="caution">
    <text evidence="5">The sequence shown here is derived from an EMBL/GenBank/DDBJ whole genome shotgun (WGS) entry which is preliminary data.</text>
</comment>
<dbReference type="Proteomes" id="UP000546464">
    <property type="component" value="Unassembled WGS sequence"/>
</dbReference>
<dbReference type="Gene3D" id="3.40.50.2300">
    <property type="match status" value="1"/>
</dbReference>
<evidence type="ECO:0000313" key="6">
    <source>
        <dbReference type="Proteomes" id="UP000546464"/>
    </source>
</evidence>
<dbReference type="PROSITE" id="PS50110">
    <property type="entry name" value="RESPONSE_REGULATORY"/>
    <property type="match status" value="1"/>
</dbReference>
<accession>A0A842HGC1</accession>
<dbReference type="AlphaFoldDB" id="A0A842HGC1"/>
<organism evidence="5 6">
    <name type="scientific">Ruficoccus amylovorans</name>
    <dbReference type="NCBI Taxonomy" id="1804625"/>
    <lineage>
        <taxon>Bacteria</taxon>
        <taxon>Pseudomonadati</taxon>
        <taxon>Verrucomicrobiota</taxon>
        <taxon>Opitutia</taxon>
        <taxon>Puniceicoccales</taxon>
        <taxon>Cerasicoccaceae</taxon>
        <taxon>Ruficoccus</taxon>
    </lineage>
</organism>
<dbReference type="SMART" id="SM00448">
    <property type="entry name" value="REC"/>
    <property type="match status" value="1"/>
</dbReference>